<evidence type="ECO:0000313" key="2">
    <source>
        <dbReference type="EMBL" id="KAF8873910.1"/>
    </source>
</evidence>
<name>A0A9P5TFD8_GYMJU</name>
<dbReference type="EMBL" id="JADNYJ010000226">
    <property type="protein sequence ID" value="KAF8873910.1"/>
    <property type="molecule type" value="Genomic_DNA"/>
</dbReference>
<protein>
    <submittedName>
        <fullName evidence="2">Uncharacterized protein</fullName>
    </submittedName>
</protein>
<dbReference type="Proteomes" id="UP000724874">
    <property type="component" value="Unassembled WGS sequence"/>
</dbReference>
<feature type="region of interest" description="Disordered" evidence="1">
    <location>
        <begin position="1"/>
        <end position="84"/>
    </location>
</feature>
<evidence type="ECO:0000313" key="3">
    <source>
        <dbReference type="Proteomes" id="UP000724874"/>
    </source>
</evidence>
<comment type="caution">
    <text evidence="2">The sequence shown here is derived from an EMBL/GenBank/DDBJ whole genome shotgun (WGS) entry which is preliminary data.</text>
</comment>
<dbReference type="AlphaFoldDB" id="A0A9P5TFD8"/>
<feature type="compositionally biased region" description="Low complexity" evidence="1">
    <location>
        <begin position="1"/>
        <end position="13"/>
    </location>
</feature>
<proteinExistence type="predicted"/>
<organism evidence="2 3">
    <name type="scientific">Gymnopilus junonius</name>
    <name type="common">Spectacular rustgill mushroom</name>
    <name type="synonym">Gymnopilus spectabilis subsp. junonius</name>
    <dbReference type="NCBI Taxonomy" id="109634"/>
    <lineage>
        <taxon>Eukaryota</taxon>
        <taxon>Fungi</taxon>
        <taxon>Dikarya</taxon>
        <taxon>Basidiomycota</taxon>
        <taxon>Agaricomycotina</taxon>
        <taxon>Agaricomycetes</taxon>
        <taxon>Agaricomycetidae</taxon>
        <taxon>Agaricales</taxon>
        <taxon>Agaricineae</taxon>
        <taxon>Hymenogastraceae</taxon>
        <taxon>Gymnopilus</taxon>
    </lineage>
</organism>
<gene>
    <name evidence="2" type="ORF">CPB84DRAFT_1753128</name>
</gene>
<feature type="compositionally biased region" description="Low complexity" evidence="1">
    <location>
        <begin position="33"/>
        <end position="48"/>
    </location>
</feature>
<evidence type="ECO:0000256" key="1">
    <source>
        <dbReference type="SAM" id="MobiDB-lite"/>
    </source>
</evidence>
<reference evidence="2" key="1">
    <citation type="submission" date="2020-11" db="EMBL/GenBank/DDBJ databases">
        <authorList>
            <consortium name="DOE Joint Genome Institute"/>
            <person name="Ahrendt S."/>
            <person name="Riley R."/>
            <person name="Andreopoulos W."/>
            <person name="LaButti K."/>
            <person name="Pangilinan J."/>
            <person name="Ruiz-duenas F.J."/>
            <person name="Barrasa J.M."/>
            <person name="Sanchez-Garcia M."/>
            <person name="Camarero S."/>
            <person name="Miyauchi S."/>
            <person name="Serrano A."/>
            <person name="Linde D."/>
            <person name="Babiker R."/>
            <person name="Drula E."/>
            <person name="Ayuso-Fernandez I."/>
            <person name="Pacheco R."/>
            <person name="Padilla G."/>
            <person name="Ferreira P."/>
            <person name="Barriuso J."/>
            <person name="Kellner H."/>
            <person name="Castanera R."/>
            <person name="Alfaro M."/>
            <person name="Ramirez L."/>
            <person name="Pisabarro A.G."/>
            <person name="Kuo A."/>
            <person name="Tritt A."/>
            <person name="Lipzen A."/>
            <person name="He G."/>
            <person name="Yan M."/>
            <person name="Ng V."/>
            <person name="Cullen D."/>
            <person name="Martin F."/>
            <person name="Rosso M.-N."/>
            <person name="Henrissat B."/>
            <person name="Hibbett D."/>
            <person name="Martinez A.T."/>
            <person name="Grigoriev I.V."/>
        </authorList>
    </citation>
    <scope>NUCLEOTIDE SEQUENCE</scope>
    <source>
        <strain evidence="2">AH 44721</strain>
    </source>
</reference>
<keyword evidence="3" id="KW-1185">Reference proteome</keyword>
<sequence length="150" mass="16191">MWKSSDSSTSGSDTEMEVDPQNLHNPEADDSEVSSLSSLSSLDSLDSLSDLDEDDDPLAPPMDLDDVEGTSADEDSEEEAQLSFVGACSEKSQMVWIEKRVEKPCKSRGGAAFAYLKSGSRFSSSVFTDVKSDIKIKLENRPKSGSKAPT</sequence>
<accession>A0A9P5TFD8</accession>
<feature type="compositionally biased region" description="Acidic residues" evidence="1">
    <location>
        <begin position="49"/>
        <end position="80"/>
    </location>
</feature>